<gene>
    <name evidence="2" type="ORF">DSM00_2580</name>
</gene>
<comment type="caution">
    <text evidence="2">The sequence shown here is derived from an EMBL/GenBank/DDBJ whole genome shotgun (WGS) entry which is preliminary data.</text>
</comment>
<dbReference type="AlphaFoldDB" id="A0A4Q0P3B9"/>
<evidence type="ECO:0000313" key="3">
    <source>
        <dbReference type="Proteomes" id="UP000289238"/>
    </source>
</evidence>
<keyword evidence="3" id="KW-1185">Reference proteome</keyword>
<organism evidence="2 3">
    <name type="scientific">Leeuwenhoekiella aequorea</name>
    <dbReference type="NCBI Taxonomy" id="283736"/>
    <lineage>
        <taxon>Bacteria</taxon>
        <taxon>Pseudomonadati</taxon>
        <taxon>Bacteroidota</taxon>
        <taxon>Flavobacteriia</taxon>
        <taxon>Flavobacteriales</taxon>
        <taxon>Flavobacteriaceae</taxon>
        <taxon>Leeuwenhoekiella</taxon>
    </lineage>
</organism>
<feature type="domain" description="Type I restriction enzyme R protein N-terminal" evidence="1">
    <location>
        <begin position="41"/>
        <end position="150"/>
    </location>
</feature>
<reference evidence="2 3" key="1">
    <citation type="submission" date="2018-07" db="EMBL/GenBank/DDBJ databases">
        <title>Leeuwenhoekiella genomics.</title>
        <authorList>
            <person name="Tahon G."/>
            <person name="Willems A."/>
        </authorList>
    </citation>
    <scope>NUCLEOTIDE SEQUENCE [LARGE SCALE GENOMIC DNA]</scope>
    <source>
        <strain evidence="2 3">LMG 22550</strain>
    </source>
</reference>
<sequence>MITFEAMQQLNFPNYTFRVKNSENKPLIFDDIRKKFVRLTPEEWVRQHTVTHLLKAYNYPLSLVNVEKELKINSLSKRYDIVIFKPDGSIKLIVECKAPKIKINQDTFDQIARYNLALKADYLMVTNGLNHYYCQMDYEAKKYIFLKDFPAYTL</sequence>
<name>A0A4Q0P3B9_9FLAO</name>
<evidence type="ECO:0000313" key="2">
    <source>
        <dbReference type="EMBL" id="RXG21063.1"/>
    </source>
</evidence>
<protein>
    <submittedName>
        <fullName evidence="2">Type I restriction and modification enzyme subunit R-like protein</fullName>
    </submittedName>
</protein>
<proteinExistence type="predicted"/>
<dbReference type="EMBL" id="QOVM01000006">
    <property type="protein sequence ID" value="RXG21063.1"/>
    <property type="molecule type" value="Genomic_DNA"/>
</dbReference>
<dbReference type="Proteomes" id="UP000289238">
    <property type="component" value="Unassembled WGS sequence"/>
</dbReference>
<evidence type="ECO:0000259" key="1">
    <source>
        <dbReference type="Pfam" id="PF13588"/>
    </source>
</evidence>
<dbReference type="Pfam" id="PF13588">
    <property type="entry name" value="HSDR_N_2"/>
    <property type="match status" value="1"/>
</dbReference>
<accession>A0A4Q0P3B9</accession>
<dbReference type="InterPro" id="IPR029464">
    <property type="entry name" value="HSDR_N"/>
</dbReference>